<gene>
    <name evidence="2" type="ORF">CFP56_017746</name>
</gene>
<evidence type="ECO:0000313" key="2">
    <source>
        <dbReference type="EMBL" id="KAK7857392.1"/>
    </source>
</evidence>
<accession>A0AAW0M1I6</accession>
<feature type="compositionally biased region" description="Pro residues" evidence="1">
    <location>
        <begin position="67"/>
        <end position="76"/>
    </location>
</feature>
<reference evidence="2" key="3">
    <citation type="submission" date="2023-07" db="EMBL/GenBank/DDBJ databases">
        <title>An improved reference 1 genome and first organelle genomes of Quercus suber.</title>
        <authorList>
            <consortium name="Genosuber Consortium"/>
            <person name="Usie A."/>
            <person name="Serra O."/>
            <person name="Barros P."/>
        </authorList>
    </citation>
    <scope>NUCLEOTIDE SEQUENCE</scope>
    <source>
        <strain evidence="2">HL8</strain>
        <tissue evidence="2">Leaves</tissue>
    </source>
</reference>
<comment type="caution">
    <text evidence="2">The sequence shown here is derived from an EMBL/GenBank/DDBJ whole genome shotgun (WGS) entry which is preliminary data.</text>
</comment>
<organism evidence="2">
    <name type="scientific">Quercus suber</name>
    <name type="common">Cork oak</name>
    <dbReference type="NCBI Taxonomy" id="58331"/>
    <lineage>
        <taxon>Eukaryota</taxon>
        <taxon>Viridiplantae</taxon>
        <taxon>Streptophyta</taxon>
        <taxon>Embryophyta</taxon>
        <taxon>Tracheophyta</taxon>
        <taxon>Spermatophyta</taxon>
        <taxon>Magnoliopsida</taxon>
        <taxon>eudicotyledons</taxon>
        <taxon>Gunneridae</taxon>
        <taxon>Pentapetalae</taxon>
        <taxon>rosids</taxon>
        <taxon>fabids</taxon>
        <taxon>Fagales</taxon>
        <taxon>Fagaceae</taxon>
        <taxon>Quercus</taxon>
    </lineage>
</organism>
<dbReference type="EMBL" id="PKMF04000027">
    <property type="protein sequence ID" value="KAK7857392.1"/>
    <property type="molecule type" value="Genomic_DNA"/>
</dbReference>
<feature type="region of interest" description="Disordered" evidence="1">
    <location>
        <begin position="51"/>
        <end position="76"/>
    </location>
</feature>
<feature type="region of interest" description="Disordered" evidence="1">
    <location>
        <begin position="1"/>
        <end position="25"/>
    </location>
</feature>
<evidence type="ECO:0000256" key="1">
    <source>
        <dbReference type="SAM" id="MobiDB-lite"/>
    </source>
</evidence>
<sequence>MGDTEEANSDMMQRLQSSFGTSSSSILKQPLSMDQLSIPQLSPSLNRARHFQQSFGGDGGKRIGIPPSHPHQIPPISPYSQIPVSRPVNQQMGSQNFSPGPTHSRSLSQPSSFFSLDSLPPLSLLFGTPRPCLCQKLGCQLMCQWRIGMQVSIHCCLHHLILRGVIL</sequence>
<reference evidence="2" key="2">
    <citation type="journal article" date="2018" name="Sci. Data">
        <title>The draft genome sequence of cork oak.</title>
        <authorList>
            <person name="Ramos A.M."/>
            <person name="Usie A."/>
            <person name="Barbosa P."/>
            <person name="Barros P.M."/>
            <person name="Capote T."/>
            <person name="Chaves I."/>
            <person name="Simoes F."/>
            <person name="Abreu I."/>
            <person name="Carrasquinho I."/>
            <person name="Faro C."/>
            <person name="Guimaraes J.B."/>
            <person name="Mendonca D."/>
            <person name="Nobrega F."/>
            <person name="Rodrigues L."/>
            <person name="Saibo N.J.M."/>
            <person name="Varela M.C."/>
            <person name="Egas C."/>
            <person name="Matos J."/>
            <person name="Miguel C.M."/>
            <person name="Oliveira M.M."/>
            <person name="Ricardo C.P."/>
            <person name="Goncalves S."/>
        </authorList>
    </citation>
    <scope>NUCLEOTIDE SEQUENCE [LARGE SCALE GENOMIC DNA]</scope>
    <source>
        <strain evidence="2">HL8</strain>
    </source>
</reference>
<proteinExistence type="predicted"/>
<reference evidence="2" key="1">
    <citation type="submission" date="2017-12" db="EMBL/GenBank/DDBJ databases">
        <authorList>
            <person name="Barbosa P."/>
            <person name="Usie A."/>
            <person name="Ramos A.M."/>
        </authorList>
    </citation>
    <scope>NUCLEOTIDE SEQUENCE</scope>
    <source>
        <strain evidence="2">HL8</strain>
        <tissue evidence="2">Leaves</tissue>
    </source>
</reference>
<feature type="region of interest" description="Disordered" evidence="1">
    <location>
        <begin position="89"/>
        <end position="109"/>
    </location>
</feature>
<name>A0AAW0M1I6_QUESU</name>
<protein>
    <submittedName>
        <fullName evidence="2">Uncharacterized protein</fullName>
    </submittedName>
</protein>
<feature type="compositionally biased region" description="Polar residues" evidence="1">
    <location>
        <begin position="89"/>
        <end position="103"/>
    </location>
</feature>
<dbReference type="AlphaFoldDB" id="A0AAW0M1I6"/>
<feature type="compositionally biased region" description="Polar residues" evidence="1">
    <location>
        <begin position="10"/>
        <end position="25"/>
    </location>
</feature>